<dbReference type="KEGG" id="zma:103635905"/>
<proteinExistence type="predicted"/>
<protein>
    <submittedName>
        <fullName evidence="2">Uncharacterized protein</fullName>
    </submittedName>
</protein>
<dbReference type="EMBL" id="NCVQ01000009">
    <property type="protein sequence ID" value="PWZ10923.1"/>
    <property type="molecule type" value="Genomic_DNA"/>
</dbReference>
<name>A0A3L6DS40_MAIZE</name>
<feature type="compositionally biased region" description="Low complexity" evidence="1">
    <location>
        <begin position="179"/>
        <end position="194"/>
    </location>
</feature>
<feature type="region of interest" description="Disordered" evidence="1">
    <location>
        <begin position="179"/>
        <end position="200"/>
    </location>
</feature>
<dbReference type="OrthoDB" id="786837at2759"/>
<dbReference type="OMA" id="HDDDERQ"/>
<feature type="compositionally biased region" description="Low complexity" evidence="1">
    <location>
        <begin position="126"/>
        <end position="138"/>
    </location>
</feature>
<gene>
    <name evidence="2" type="ORF">Zm00014a_025540</name>
</gene>
<evidence type="ECO:0000256" key="1">
    <source>
        <dbReference type="SAM" id="MobiDB-lite"/>
    </source>
</evidence>
<accession>A0A3L6DS40</accession>
<dbReference type="PANTHER" id="PTHR31865">
    <property type="entry name" value="OSJNBA0071G03.3 PROTEIN"/>
    <property type="match status" value="1"/>
</dbReference>
<evidence type="ECO:0000313" key="3">
    <source>
        <dbReference type="Proteomes" id="UP000251960"/>
    </source>
</evidence>
<evidence type="ECO:0000313" key="2">
    <source>
        <dbReference type="EMBL" id="PWZ10923.1"/>
    </source>
</evidence>
<dbReference type="Proteomes" id="UP000251960">
    <property type="component" value="Chromosome 8"/>
</dbReference>
<feature type="region of interest" description="Disordered" evidence="1">
    <location>
        <begin position="233"/>
        <end position="258"/>
    </location>
</feature>
<feature type="region of interest" description="Disordered" evidence="1">
    <location>
        <begin position="73"/>
        <end position="141"/>
    </location>
</feature>
<organism evidence="2 3">
    <name type="scientific">Zea mays</name>
    <name type="common">Maize</name>
    <dbReference type="NCBI Taxonomy" id="4577"/>
    <lineage>
        <taxon>Eukaryota</taxon>
        <taxon>Viridiplantae</taxon>
        <taxon>Streptophyta</taxon>
        <taxon>Embryophyta</taxon>
        <taxon>Tracheophyta</taxon>
        <taxon>Spermatophyta</taxon>
        <taxon>Magnoliopsida</taxon>
        <taxon>Liliopsida</taxon>
        <taxon>Poales</taxon>
        <taxon>Poaceae</taxon>
        <taxon>PACMAD clade</taxon>
        <taxon>Panicoideae</taxon>
        <taxon>Andropogonodae</taxon>
        <taxon>Andropogoneae</taxon>
        <taxon>Tripsacinae</taxon>
        <taxon>Zea</taxon>
    </lineage>
</organism>
<reference evidence="2 3" key="1">
    <citation type="journal article" date="2018" name="Nat. Genet.">
        <title>Extensive intraspecific gene order and gene structural variations between Mo17 and other maize genomes.</title>
        <authorList>
            <person name="Sun S."/>
            <person name="Zhou Y."/>
            <person name="Chen J."/>
            <person name="Shi J."/>
            <person name="Zhao H."/>
            <person name="Zhao H."/>
            <person name="Song W."/>
            <person name="Zhang M."/>
            <person name="Cui Y."/>
            <person name="Dong X."/>
            <person name="Liu H."/>
            <person name="Ma X."/>
            <person name="Jiao Y."/>
            <person name="Wang B."/>
            <person name="Wei X."/>
            <person name="Stein J.C."/>
            <person name="Glaubitz J.C."/>
            <person name="Lu F."/>
            <person name="Yu G."/>
            <person name="Liang C."/>
            <person name="Fengler K."/>
            <person name="Li B."/>
            <person name="Rafalski A."/>
            <person name="Schnable P.S."/>
            <person name="Ware D.H."/>
            <person name="Buckler E.S."/>
            <person name="Lai J."/>
        </authorList>
    </citation>
    <scope>NUCLEOTIDE SEQUENCE [LARGE SCALE GENOMIC DNA]</scope>
    <source>
        <strain evidence="3">cv. Missouri 17</strain>
        <tissue evidence="2">Seedling</tissue>
    </source>
</reference>
<dbReference type="PANTHER" id="PTHR31865:SF5">
    <property type="entry name" value="OS05G0140300 PROTEIN"/>
    <property type="match status" value="1"/>
</dbReference>
<sequence length="285" mass="30624">MSSPTTTEQQRVSFIVDGEEHEQQQKHDDLVSRAAVVAREVSKRVSRLAVEGGEGDADRKANFDAGVAAARRSFGGTRTLPPPHAWLAIEDTRRRQKQQQQPEEHGDSDDPEAEQWARLFRGGGMQQQQQQRRSSFSVVRRERAAREAWLDHAWEAKRSWHQRNGGAPDADTPVVVVVGTSPRSSSSSHSQHQQAGGGVAMDVEEVRACRDLGLELPSDCTVEIQCYGLSGGAGSPGSGPDSPCDGADSCPDAAGGGADPMDVKARLKVWAQAVALASTTTHLAS</sequence>
<feature type="compositionally biased region" description="Low complexity" evidence="1">
    <location>
        <begin position="238"/>
        <end position="249"/>
    </location>
</feature>
<dbReference type="AlphaFoldDB" id="A0A3L6DS40"/>
<dbReference type="ExpressionAtlas" id="A0A3L6DS40">
    <property type="expression patterns" value="baseline and differential"/>
</dbReference>
<comment type="caution">
    <text evidence="2">The sequence shown here is derived from an EMBL/GenBank/DDBJ whole genome shotgun (WGS) entry which is preliminary data.</text>
</comment>